<evidence type="ECO:0000313" key="3">
    <source>
        <dbReference type="Proteomes" id="UP000306808"/>
    </source>
</evidence>
<dbReference type="EMBL" id="SUME01000002">
    <property type="protein sequence ID" value="TJZ61896.1"/>
    <property type="molecule type" value="Genomic_DNA"/>
</dbReference>
<dbReference type="OrthoDB" id="714277at2"/>
<gene>
    <name evidence="2" type="ORF">FAZ15_05095</name>
</gene>
<reference evidence="2 3" key="1">
    <citation type="submission" date="2019-04" db="EMBL/GenBank/DDBJ databases">
        <title>Sphingobacterium olei sp. nov., isolated from oil-contaminated soil.</title>
        <authorList>
            <person name="Liu B."/>
        </authorList>
    </citation>
    <scope>NUCLEOTIDE SEQUENCE [LARGE SCALE GENOMIC DNA]</scope>
    <source>
        <strain evidence="2 3">HAL-9</strain>
    </source>
</reference>
<keyword evidence="1" id="KW-1133">Transmembrane helix</keyword>
<feature type="transmembrane region" description="Helical" evidence="1">
    <location>
        <begin position="31"/>
        <end position="52"/>
    </location>
</feature>
<sequence length="60" mass="6362">MKRQTIIPISLVASVSTLLTGCSIIEGIFKAGVWTGIIVVVLVVALIVWLIAKITGGRNK</sequence>
<name>A0A4U0P3F6_9SPHI</name>
<evidence type="ECO:0000256" key="1">
    <source>
        <dbReference type="SAM" id="Phobius"/>
    </source>
</evidence>
<dbReference type="PROSITE" id="PS51257">
    <property type="entry name" value="PROKAR_LIPOPROTEIN"/>
    <property type="match status" value="1"/>
</dbReference>
<keyword evidence="1" id="KW-0812">Transmembrane</keyword>
<dbReference type="RefSeq" id="WP_136900244.1">
    <property type="nucleotide sequence ID" value="NZ_SUME01000002.1"/>
</dbReference>
<accession>A0A4U0P3F6</accession>
<protein>
    <recommendedName>
        <fullName evidence="4">Phosphatidate cytidylyltransferase</fullName>
    </recommendedName>
</protein>
<evidence type="ECO:0008006" key="4">
    <source>
        <dbReference type="Google" id="ProtNLM"/>
    </source>
</evidence>
<keyword evidence="1" id="KW-0472">Membrane</keyword>
<dbReference type="AlphaFoldDB" id="A0A4U0P3F6"/>
<dbReference type="Proteomes" id="UP000306808">
    <property type="component" value="Unassembled WGS sequence"/>
</dbReference>
<organism evidence="2 3">
    <name type="scientific">Sphingobacterium olei</name>
    <dbReference type="NCBI Taxonomy" id="2571155"/>
    <lineage>
        <taxon>Bacteria</taxon>
        <taxon>Pseudomonadati</taxon>
        <taxon>Bacteroidota</taxon>
        <taxon>Sphingobacteriia</taxon>
        <taxon>Sphingobacteriales</taxon>
        <taxon>Sphingobacteriaceae</taxon>
        <taxon>Sphingobacterium</taxon>
    </lineage>
</organism>
<proteinExistence type="predicted"/>
<keyword evidence="3" id="KW-1185">Reference proteome</keyword>
<comment type="caution">
    <text evidence="2">The sequence shown here is derived from an EMBL/GenBank/DDBJ whole genome shotgun (WGS) entry which is preliminary data.</text>
</comment>
<evidence type="ECO:0000313" key="2">
    <source>
        <dbReference type="EMBL" id="TJZ61896.1"/>
    </source>
</evidence>